<gene>
    <name evidence="5" type="ORF">FHL05_11645</name>
</gene>
<dbReference type="EMBL" id="VDFO01000058">
    <property type="protein sequence ID" value="MQS98507.1"/>
    <property type="molecule type" value="Genomic_DNA"/>
</dbReference>
<dbReference type="AlphaFoldDB" id="A0A5P0ZZV7"/>
<name>A0A5P0ZZV7_9LACO</name>
<dbReference type="PROSITE" id="PS51409">
    <property type="entry name" value="ARGINASE_2"/>
    <property type="match status" value="1"/>
</dbReference>
<accession>A0A5P0ZZV7</accession>
<evidence type="ECO:0000256" key="4">
    <source>
        <dbReference type="PROSITE-ProRule" id="PRU00742"/>
    </source>
</evidence>
<comment type="caution">
    <text evidence="5">The sequence shown here is derived from an EMBL/GenBank/DDBJ whole genome shotgun (WGS) entry which is preliminary data.</text>
</comment>
<proteinExistence type="inferred from homology"/>
<keyword evidence="2" id="KW-0378">Hydrolase</keyword>
<dbReference type="Gene3D" id="3.40.800.10">
    <property type="entry name" value="Ureohydrolase domain"/>
    <property type="match status" value="1"/>
</dbReference>
<dbReference type="InterPro" id="IPR023696">
    <property type="entry name" value="Ureohydrolase_dom_sf"/>
</dbReference>
<dbReference type="GO" id="GO:0005829">
    <property type="term" value="C:cytosol"/>
    <property type="evidence" value="ECO:0007669"/>
    <property type="project" value="TreeGrafter"/>
</dbReference>
<reference evidence="5 6" key="1">
    <citation type="journal article" date="2019" name="Syst. Appl. Microbiol.">
        <title>Polyphasic characterization of two novel Lactobacillus spp. isolated from blown salami packages: Description of Lactobacillus halodurans sp. nov. and Lactobacillus salsicarnum sp. nov.</title>
        <authorList>
            <person name="Schuster J.A."/>
            <person name="Klingl A."/>
            <person name="Vogel R.F."/>
            <person name="Ehrmann M.A."/>
        </authorList>
    </citation>
    <scope>NUCLEOTIDE SEQUENCE [LARGE SCALE GENOMIC DNA]</scope>
    <source>
        <strain evidence="5 6">TMW 1.1920</strain>
    </source>
</reference>
<comment type="similarity">
    <text evidence="4">Belongs to the arginase family.</text>
</comment>
<evidence type="ECO:0000313" key="6">
    <source>
        <dbReference type="Proteomes" id="UP000371423"/>
    </source>
</evidence>
<organism evidence="5 6">
    <name type="scientific">Companilactobacillus halodurans</name>
    <dbReference type="NCBI Taxonomy" id="2584183"/>
    <lineage>
        <taxon>Bacteria</taxon>
        <taxon>Bacillati</taxon>
        <taxon>Bacillota</taxon>
        <taxon>Bacilli</taxon>
        <taxon>Lactobacillales</taxon>
        <taxon>Lactobacillaceae</taxon>
        <taxon>Companilactobacillus</taxon>
    </lineage>
</organism>
<dbReference type="RefSeq" id="WP_153522782.1">
    <property type="nucleotide sequence ID" value="NZ_VDFO01000058.1"/>
</dbReference>
<dbReference type="GO" id="GO:0030145">
    <property type="term" value="F:manganese ion binding"/>
    <property type="evidence" value="ECO:0007669"/>
    <property type="project" value="TreeGrafter"/>
</dbReference>
<keyword evidence="6" id="KW-1185">Reference proteome</keyword>
<dbReference type="PANTHER" id="PTHR43782:SF3">
    <property type="entry name" value="ARGINASE"/>
    <property type="match status" value="1"/>
</dbReference>
<keyword evidence="1" id="KW-0479">Metal-binding</keyword>
<dbReference type="Pfam" id="PF00491">
    <property type="entry name" value="Arginase"/>
    <property type="match status" value="1"/>
</dbReference>
<dbReference type="OrthoDB" id="9789727at2"/>
<evidence type="ECO:0000313" key="5">
    <source>
        <dbReference type="EMBL" id="MQS98507.1"/>
    </source>
</evidence>
<evidence type="ECO:0000256" key="1">
    <source>
        <dbReference type="ARBA" id="ARBA00022723"/>
    </source>
</evidence>
<dbReference type="SUPFAM" id="SSF52768">
    <property type="entry name" value="Arginase/deacetylase"/>
    <property type="match status" value="1"/>
</dbReference>
<dbReference type="Proteomes" id="UP000371423">
    <property type="component" value="Unassembled WGS sequence"/>
</dbReference>
<evidence type="ECO:0000256" key="3">
    <source>
        <dbReference type="ARBA" id="ARBA00023211"/>
    </source>
</evidence>
<sequence>MEENLRIVLPQWQGGMNPNYQMGAKILEALVPESSQSETIRIPVSDVAETDNKEIDGESSLLNQMQTTYDTLTVKNPQRVVTLGGDCSISEAPFDYLHGKYPDDFGVIWLDAHPDISNTDDSRHIHEMVVANLLQKGASKFNNQVKNPISSDKVLFAGLKYNDLRPMDKMVNDLKMSYVTPDELVTDSQKILEWLVSKKIKHIAIHLDLDVLDPNDFRSILPAEPGLDRDNFGAAIGSMKLSQVLRVLEDVSTNSDLVGLSIAEHMPWDAINLHNGLKKLAIFKGCSSN</sequence>
<dbReference type="PANTHER" id="PTHR43782">
    <property type="entry name" value="ARGINASE"/>
    <property type="match status" value="1"/>
</dbReference>
<dbReference type="GO" id="GO:0004053">
    <property type="term" value="F:arginase activity"/>
    <property type="evidence" value="ECO:0007669"/>
    <property type="project" value="TreeGrafter"/>
</dbReference>
<dbReference type="InterPro" id="IPR006035">
    <property type="entry name" value="Ureohydrolase"/>
</dbReference>
<evidence type="ECO:0000256" key="2">
    <source>
        <dbReference type="ARBA" id="ARBA00022801"/>
    </source>
</evidence>
<dbReference type="CDD" id="cd09999">
    <property type="entry name" value="Arginase-like_1"/>
    <property type="match status" value="1"/>
</dbReference>
<protein>
    <submittedName>
        <fullName evidence="5">Arginase family protein</fullName>
    </submittedName>
</protein>
<keyword evidence="3" id="KW-0464">Manganese</keyword>